<dbReference type="AlphaFoldDB" id="A0AAJ6NSR3"/>
<evidence type="ECO:0000256" key="5">
    <source>
        <dbReference type="SAM" id="Phobius"/>
    </source>
</evidence>
<keyword evidence="3 5" id="KW-1133">Transmembrane helix</keyword>
<dbReference type="PANTHER" id="PTHR10846:SF8">
    <property type="entry name" value="INNER MEMBRANE PROTEIN YRBG"/>
    <property type="match status" value="1"/>
</dbReference>
<dbReference type="GO" id="GO:0005262">
    <property type="term" value="F:calcium channel activity"/>
    <property type="evidence" value="ECO:0007669"/>
    <property type="project" value="TreeGrafter"/>
</dbReference>
<feature type="transmembrane region" description="Helical" evidence="5">
    <location>
        <begin position="69"/>
        <end position="90"/>
    </location>
</feature>
<evidence type="ECO:0000256" key="2">
    <source>
        <dbReference type="ARBA" id="ARBA00022692"/>
    </source>
</evidence>
<feature type="transmembrane region" description="Helical" evidence="5">
    <location>
        <begin position="42"/>
        <end position="63"/>
    </location>
</feature>
<comment type="subcellular location">
    <subcellularLocation>
        <location evidence="1">Membrane</location>
        <topology evidence="1">Multi-pass membrane protein</topology>
    </subcellularLocation>
</comment>
<feature type="domain" description="Sodium/calcium exchanger membrane region" evidence="6">
    <location>
        <begin position="3"/>
        <end position="149"/>
    </location>
</feature>
<dbReference type="EMBL" id="CP124543">
    <property type="protein sequence ID" value="WGV25910.1"/>
    <property type="molecule type" value="Genomic_DNA"/>
</dbReference>
<dbReference type="GO" id="GO:0008273">
    <property type="term" value="F:calcium, potassium:sodium antiporter activity"/>
    <property type="evidence" value="ECO:0007669"/>
    <property type="project" value="TreeGrafter"/>
</dbReference>
<feature type="transmembrane region" description="Helical" evidence="5">
    <location>
        <begin position="217"/>
        <end position="240"/>
    </location>
</feature>
<evidence type="ECO:0000256" key="1">
    <source>
        <dbReference type="ARBA" id="ARBA00004141"/>
    </source>
</evidence>
<dbReference type="Proteomes" id="UP001223520">
    <property type="component" value="Chromosome"/>
</dbReference>
<keyword evidence="2 5" id="KW-0812">Transmembrane</keyword>
<keyword evidence="4 5" id="KW-0472">Membrane</keyword>
<feature type="transmembrane region" description="Helical" evidence="5">
    <location>
        <begin position="252"/>
        <end position="271"/>
    </location>
</feature>
<feature type="transmembrane region" description="Helical" evidence="5">
    <location>
        <begin position="102"/>
        <end position="125"/>
    </location>
</feature>
<keyword evidence="8" id="KW-1185">Reference proteome</keyword>
<reference evidence="7 8" key="1">
    <citation type="journal article" date="2023" name="Limnol Oceanogr Lett">
        <title>Environmental adaptations by the intertidal Antarctic cyanobacterium Halotia branconii CENA392 as revealed using long-read genome sequencing.</title>
        <authorList>
            <person name="Dextro R.B."/>
            <person name="Delbaje E."/>
            <person name="Freitas P.N.N."/>
            <person name="Geraldes V."/>
            <person name="Pinto E."/>
            <person name="Long P.F."/>
            <person name="Fiore M.F."/>
        </authorList>
    </citation>
    <scope>NUCLEOTIDE SEQUENCE [LARGE SCALE GENOMIC DNA]</scope>
    <source>
        <strain evidence="7 8">CENA392</strain>
    </source>
</reference>
<dbReference type="Gene3D" id="1.20.1420.30">
    <property type="entry name" value="NCX, central ion-binding region"/>
    <property type="match status" value="1"/>
</dbReference>
<dbReference type="Pfam" id="PF01699">
    <property type="entry name" value="Na_Ca_ex"/>
    <property type="match status" value="2"/>
</dbReference>
<evidence type="ECO:0000256" key="4">
    <source>
        <dbReference type="ARBA" id="ARBA00023136"/>
    </source>
</evidence>
<proteinExistence type="predicted"/>
<protein>
    <submittedName>
        <fullName evidence="7">Sodium:calcium antiporter</fullName>
    </submittedName>
</protein>
<feature type="transmembrane region" description="Helical" evidence="5">
    <location>
        <begin position="131"/>
        <end position="151"/>
    </location>
</feature>
<dbReference type="InterPro" id="IPR004481">
    <property type="entry name" value="K/Na/Ca-exchanger"/>
</dbReference>
<sequence>MLLFVQVIVCFILVIVVGTWLSKSADILAEKTRLGRTWIGTLLLAGVTSLPELATGISAIVVFNAPDLAVGGILGSCLFNLLILALLDILSGPEPLLKRAQISHGLAASLGCAMLGVTAAAIILARTNISLTVGWFGLPSLVLLLFYMASARTIAQFETRRRAEVLEEEAEIFQYQHVKRQQAYLIFVLLSVATVVLGVWLASLGEQVATATGLGQSFVGALLLAAATSLPEVVVSLAAIRLNAVDMAVSNIFGSNLYNLAILGIYDLVYFQDNLWLHVNQVHIFTAVIAMIMTSIAIAGLIYHAVSRSRMYITWDGLTLIILYFGGMYMIYYT</sequence>
<name>A0AAJ6NSR3_9CYAN</name>
<dbReference type="RefSeq" id="WP_281483194.1">
    <property type="nucleotide sequence ID" value="NZ_CP124543.1"/>
</dbReference>
<dbReference type="PANTHER" id="PTHR10846">
    <property type="entry name" value="SODIUM/POTASSIUM/CALCIUM EXCHANGER"/>
    <property type="match status" value="1"/>
</dbReference>
<feature type="domain" description="Sodium/calcium exchanger membrane region" evidence="6">
    <location>
        <begin position="184"/>
        <end position="332"/>
    </location>
</feature>
<dbReference type="GO" id="GO:0005886">
    <property type="term" value="C:plasma membrane"/>
    <property type="evidence" value="ECO:0007669"/>
    <property type="project" value="TreeGrafter"/>
</dbReference>
<feature type="transmembrane region" description="Helical" evidence="5">
    <location>
        <begin position="183"/>
        <end position="205"/>
    </location>
</feature>
<evidence type="ECO:0000313" key="7">
    <source>
        <dbReference type="EMBL" id="WGV25910.1"/>
    </source>
</evidence>
<dbReference type="InterPro" id="IPR004837">
    <property type="entry name" value="NaCa_Exmemb"/>
</dbReference>
<organism evidence="7 8">
    <name type="scientific">Halotia branconii CENA392</name>
    <dbReference type="NCBI Taxonomy" id="1539056"/>
    <lineage>
        <taxon>Bacteria</taxon>
        <taxon>Bacillati</taxon>
        <taxon>Cyanobacteriota</taxon>
        <taxon>Cyanophyceae</taxon>
        <taxon>Nostocales</taxon>
        <taxon>Nodulariaceae</taxon>
        <taxon>Halotia</taxon>
    </lineage>
</organism>
<gene>
    <name evidence="7" type="ORF">QI031_30085</name>
</gene>
<dbReference type="KEGG" id="hbq:QI031_30085"/>
<evidence type="ECO:0000259" key="6">
    <source>
        <dbReference type="Pfam" id="PF01699"/>
    </source>
</evidence>
<feature type="transmembrane region" description="Helical" evidence="5">
    <location>
        <begin position="283"/>
        <end position="306"/>
    </location>
</feature>
<evidence type="ECO:0000256" key="3">
    <source>
        <dbReference type="ARBA" id="ARBA00022989"/>
    </source>
</evidence>
<feature type="transmembrane region" description="Helical" evidence="5">
    <location>
        <begin position="6"/>
        <end position="22"/>
    </location>
</feature>
<feature type="transmembrane region" description="Helical" evidence="5">
    <location>
        <begin position="313"/>
        <end position="332"/>
    </location>
</feature>
<evidence type="ECO:0000313" key="8">
    <source>
        <dbReference type="Proteomes" id="UP001223520"/>
    </source>
</evidence>
<accession>A0AAJ6NSR3</accession>
<dbReference type="InterPro" id="IPR044880">
    <property type="entry name" value="NCX_ion-bd_dom_sf"/>
</dbReference>
<dbReference type="GO" id="GO:0006874">
    <property type="term" value="P:intracellular calcium ion homeostasis"/>
    <property type="evidence" value="ECO:0007669"/>
    <property type="project" value="TreeGrafter"/>
</dbReference>